<keyword evidence="3" id="KW-1185">Reference proteome</keyword>
<proteinExistence type="predicted"/>
<dbReference type="EMBL" id="JAGYWB010000006">
    <property type="protein sequence ID" value="KAI0520370.1"/>
    <property type="molecule type" value="Genomic_DNA"/>
</dbReference>
<sequence>MVLTCGKGSFLHLSRMIVRRRLKPEVVCLRKSENPSQRKSDFFGNPKRGNQNFRF</sequence>
<evidence type="ECO:0000313" key="3">
    <source>
        <dbReference type="Proteomes" id="UP000829196"/>
    </source>
</evidence>
<dbReference type="Proteomes" id="UP000829196">
    <property type="component" value="Unassembled WGS sequence"/>
</dbReference>
<reference evidence="2" key="1">
    <citation type="journal article" date="2022" name="Front. Genet.">
        <title>Chromosome-Scale Assembly of the Dendrobium nobile Genome Provides Insights Into the Molecular Mechanism of the Biosynthesis of the Medicinal Active Ingredient of Dendrobium.</title>
        <authorList>
            <person name="Xu Q."/>
            <person name="Niu S.-C."/>
            <person name="Li K.-L."/>
            <person name="Zheng P.-J."/>
            <person name="Zhang X.-J."/>
            <person name="Jia Y."/>
            <person name="Liu Y."/>
            <person name="Niu Y.-X."/>
            <person name="Yu L.-H."/>
            <person name="Chen D.-F."/>
            <person name="Zhang G.-Q."/>
        </authorList>
    </citation>
    <scope>NUCLEOTIDE SEQUENCE</scope>
    <source>
        <tissue evidence="2">Leaf</tissue>
    </source>
</reference>
<organism evidence="2 3">
    <name type="scientific">Dendrobium nobile</name>
    <name type="common">Orchid</name>
    <dbReference type="NCBI Taxonomy" id="94219"/>
    <lineage>
        <taxon>Eukaryota</taxon>
        <taxon>Viridiplantae</taxon>
        <taxon>Streptophyta</taxon>
        <taxon>Embryophyta</taxon>
        <taxon>Tracheophyta</taxon>
        <taxon>Spermatophyta</taxon>
        <taxon>Magnoliopsida</taxon>
        <taxon>Liliopsida</taxon>
        <taxon>Asparagales</taxon>
        <taxon>Orchidaceae</taxon>
        <taxon>Epidendroideae</taxon>
        <taxon>Malaxideae</taxon>
        <taxon>Dendrobiinae</taxon>
        <taxon>Dendrobium</taxon>
    </lineage>
</organism>
<gene>
    <name evidence="2" type="ORF">KFK09_007842</name>
</gene>
<protein>
    <submittedName>
        <fullName evidence="2">Uncharacterized protein</fullName>
    </submittedName>
</protein>
<dbReference type="AlphaFoldDB" id="A0A8T3BV80"/>
<evidence type="ECO:0000256" key="1">
    <source>
        <dbReference type="SAM" id="MobiDB-lite"/>
    </source>
</evidence>
<comment type="caution">
    <text evidence="2">The sequence shown here is derived from an EMBL/GenBank/DDBJ whole genome shotgun (WGS) entry which is preliminary data.</text>
</comment>
<name>A0A8T3BV80_DENNO</name>
<feature type="region of interest" description="Disordered" evidence="1">
    <location>
        <begin position="33"/>
        <end position="55"/>
    </location>
</feature>
<accession>A0A8T3BV80</accession>
<evidence type="ECO:0000313" key="2">
    <source>
        <dbReference type="EMBL" id="KAI0520370.1"/>
    </source>
</evidence>